<protein>
    <submittedName>
        <fullName evidence="1">RNA-directed DNA polymerase-like protein</fullName>
    </submittedName>
</protein>
<evidence type="ECO:0000313" key="2">
    <source>
        <dbReference type="Proteomes" id="UP000325315"/>
    </source>
</evidence>
<dbReference type="OrthoDB" id="415724at2759"/>
<evidence type="ECO:0000313" key="1">
    <source>
        <dbReference type="EMBL" id="KAA3461657.1"/>
    </source>
</evidence>
<keyword evidence="1" id="KW-0548">Nucleotidyltransferase</keyword>
<keyword evidence="1" id="KW-0808">Transferase</keyword>
<reference evidence="2" key="1">
    <citation type="journal article" date="2019" name="Plant Biotechnol. J.">
        <title>Genome sequencing of the Australian wild diploid species Gossypium australe highlights disease resistance and delayed gland morphogenesis.</title>
        <authorList>
            <person name="Cai Y."/>
            <person name="Cai X."/>
            <person name="Wang Q."/>
            <person name="Wang P."/>
            <person name="Zhang Y."/>
            <person name="Cai C."/>
            <person name="Xu Y."/>
            <person name="Wang K."/>
            <person name="Zhou Z."/>
            <person name="Wang C."/>
            <person name="Geng S."/>
            <person name="Li B."/>
            <person name="Dong Q."/>
            <person name="Hou Y."/>
            <person name="Wang H."/>
            <person name="Ai P."/>
            <person name="Liu Z."/>
            <person name="Yi F."/>
            <person name="Sun M."/>
            <person name="An G."/>
            <person name="Cheng J."/>
            <person name="Zhang Y."/>
            <person name="Shi Q."/>
            <person name="Xie Y."/>
            <person name="Shi X."/>
            <person name="Chang Y."/>
            <person name="Huang F."/>
            <person name="Chen Y."/>
            <person name="Hong S."/>
            <person name="Mi L."/>
            <person name="Sun Q."/>
            <person name="Zhang L."/>
            <person name="Zhou B."/>
            <person name="Peng R."/>
            <person name="Zhang X."/>
            <person name="Liu F."/>
        </authorList>
    </citation>
    <scope>NUCLEOTIDE SEQUENCE [LARGE SCALE GENOMIC DNA]</scope>
    <source>
        <strain evidence="2">cv. PA1801</strain>
    </source>
</reference>
<dbReference type="AlphaFoldDB" id="A0A5B6UX76"/>
<dbReference type="EMBL" id="SMMG02000009">
    <property type="protein sequence ID" value="KAA3461657.1"/>
    <property type="molecule type" value="Genomic_DNA"/>
</dbReference>
<comment type="caution">
    <text evidence="1">The sequence shown here is derived from an EMBL/GenBank/DDBJ whole genome shotgun (WGS) entry which is preliminary data.</text>
</comment>
<name>A0A5B6UX76_9ROSI</name>
<dbReference type="GO" id="GO:0003964">
    <property type="term" value="F:RNA-directed DNA polymerase activity"/>
    <property type="evidence" value="ECO:0007669"/>
    <property type="project" value="UniProtKB-KW"/>
</dbReference>
<keyword evidence="1" id="KW-0695">RNA-directed DNA polymerase</keyword>
<accession>A0A5B6UX76</accession>
<sequence length="77" mass="8630">MIAYASRQLKPFGRYCFGIENLATSFIRKANVIVDALNRKSMFASRAINILLTLFDDGSILVELKAKPLFFQQICGA</sequence>
<proteinExistence type="predicted"/>
<dbReference type="Proteomes" id="UP000325315">
    <property type="component" value="Unassembled WGS sequence"/>
</dbReference>
<organism evidence="1 2">
    <name type="scientific">Gossypium australe</name>
    <dbReference type="NCBI Taxonomy" id="47621"/>
    <lineage>
        <taxon>Eukaryota</taxon>
        <taxon>Viridiplantae</taxon>
        <taxon>Streptophyta</taxon>
        <taxon>Embryophyta</taxon>
        <taxon>Tracheophyta</taxon>
        <taxon>Spermatophyta</taxon>
        <taxon>Magnoliopsida</taxon>
        <taxon>eudicotyledons</taxon>
        <taxon>Gunneridae</taxon>
        <taxon>Pentapetalae</taxon>
        <taxon>rosids</taxon>
        <taxon>malvids</taxon>
        <taxon>Malvales</taxon>
        <taxon>Malvaceae</taxon>
        <taxon>Malvoideae</taxon>
        <taxon>Gossypium</taxon>
    </lineage>
</organism>
<gene>
    <name evidence="1" type="ORF">EPI10_028212</name>
</gene>
<keyword evidence="2" id="KW-1185">Reference proteome</keyword>